<dbReference type="InterPro" id="IPR006016">
    <property type="entry name" value="UspA"/>
</dbReference>
<feature type="domain" description="UspA" evidence="5">
    <location>
        <begin position="153"/>
        <end position="304"/>
    </location>
</feature>
<organism evidence="6 7">
    <name type="scientific">Litorilituus sediminis</name>
    <dbReference type="NCBI Taxonomy" id="718192"/>
    <lineage>
        <taxon>Bacteria</taxon>
        <taxon>Pseudomonadati</taxon>
        <taxon>Pseudomonadota</taxon>
        <taxon>Gammaproteobacteria</taxon>
        <taxon>Alteromonadales</taxon>
        <taxon>Colwelliaceae</taxon>
        <taxon>Litorilituus</taxon>
    </lineage>
</organism>
<evidence type="ECO:0000313" key="6">
    <source>
        <dbReference type="EMBL" id="QBG34870.1"/>
    </source>
</evidence>
<dbReference type="KEGG" id="lsd:EMK97_03540"/>
<dbReference type="PANTHER" id="PTHR47892">
    <property type="entry name" value="UNIVERSAL STRESS PROTEIN E"/>
    <property type="match status" value="1"/>
</dbReference>
<keyword evidence="3" id="KW-0963">Cytoplasm</keyword>
<dbReference type="PANTHER" id="PTHR47892:SF1">
    <property type="entry name" value="UNIVERSAL STRESS PROTEIN E"/>
    <property type="match status" value="1"/>
</dbReference>
<comment type="similarity">
    <text evidence="2">Belongs to the universal stress protein A family.</text>
</comment>
<keyword evidence="7" id="KW-1185">Reference proteome</keyword>
<dbReference type="RefSeq" id="WP_130599486.1">
    <property type="nucleotide sequence ID" value="NZ_CP034759.1"/>
</dbReference>
<sequence>MKDIKHILVVMQPMSDHQPALIQAIKIAKETSATIELFLAAYHKDIVSPWGFDKEQVAALQQEYLASKLRWLETYLPCVVEQGLTIKLDVVWHKNITTAICEKLAQSEADLVVKSTHQSSRLNKILFNPSDWQLLQHCQVPLLLTRSLTEAPYKTIMAAVDPSQTHNKPKALDKIILDMTIGLVALFESEIHVCHCYQPLGAELWQGMNAIGGDHGMNTMDFESYHQSIKHHHERLFNELVDDYGFAEGVTHLQVGSADYELPKLVEETQADLLIMGMAEENLFVGNTVEKILDNVNCDILSVKAGELDN</sequence>
<dbReference type="Proteomes" id="UP000290244">
    <property type="component" value="Chromosome"/>
</dbReference>
<accession>A0A4V0ZFT0</accession>
<evidence type="ECO:0000256" key="4">
    <source>
        <dbReference type="ARBA" id="ARBA00037131"/>
    </source>
</evidence>
<evidence type="ECO:0000256" key="3">
    <source>
        <dbReference type="ARBA" id="ARBA00022490"/>
    </source>
</evidence>
<proteinExistence type="inferred from homology"/>
<comment type="subcellular location">
    <subcellularLocation>
        <location evidence="1">Cytoplasm</location>
    </subcellularLocation>
</comment>
<evidence type="ECO:0000313" key="7">
    <source>
        <dbReference type="Proteomes" id="UP000290244"/>
    </source>
</evidence>
<name>A0A4V0ZFT0_9GAMM</name>
<reference evidence="6 7" key="1">
    <citation type="submission" date="2018-12" db="EMBL/GenBank/DDBJ databases">
        <title>Complete genome of Litorilituus sediminis.</title>
        <authorList>
            <person name="Liu A."/>
            <person name="Rong J."/>
        </authorList>
    </citation>
    <scope>NUCLEOTIDE SEQUENCE [LARGE SCALE GENOMIC DNA]</scope>
    <source>
        <strain evidence="6 7">JCM 17549</strain>
    </source>
</reference>
<evidence type="ECO:0000256" key="1">
    <source>
        <dbReference type="ARBA" id="ARBA00004496"/>
    </source>
</evidence>
<evidence type="ECO:0000259" key="5">
    <source>
        <dbReference type="Pfam" id="PF00582"/>
    </source>
</evidence>
<protein>
    <submittedName>
        <fullName evidence="6">Universal stress protein</fullName>
    </submittedName>
</protein>
<dbReference type="Gene3D" id="3.40.50.12370">
    <property type="match status" value="1"/>
</dbReference>
<comment type="function">
    <text evidence="4">Required for resistance to DNA-damaging agents.</text>
</comment>
<dbReference type="SUPFAM" id="SSF52402">
    <property type="entry name" value="Adenine nucleotide alpha hydrolases-like"/>
    <property type="match status" value="2"/>
</dbReference>
<evidence type="ECO:0000256" key="2">
    <source>
        <dbReference type="ARBA" id="ARBA00008791"/>
    </source>
</evidence>
<feature type="domain" description="UspA" evidence="5">
    <location>
        <begin position="4"/>
        <end position="146"/>
    </location>
</feature>
<dbReference type="GO" id="GO:0005737">
    <property type="term" value="C:cytoplasm"/>
    <property type="evidence" value="ECO:0007669"/>
    <property type="project" value="UniProtKB-SubCell"/>
</dbReference>
<dbReference type="OrthoDB" id="239260at2"/>
<dbReference type="AlphaFoldDB" id="A0A4V0ZFT0"/>
<dbReference type="Pfam" id="PF00582">
    <property type="entry name" value="Usp"/>
    <property type="match status" value="2"/>
</dbReference>
<dbReference type="EMBL" id="CP034759">
    <property type="protein sequence ID" value="QBG34870.1"/>
    <property type="molecule type" value="Genomic_DNA"/>
</dbReference>
<gene>
    <name evidence="6" type="ORF">EMK97_03540</name>
</gene>